<gene>
    <name evidence="2" type="ORF">ILUMI_01289</name>
</gene>
<dbReference type="InterPro" id="IPR006616">
    <property type="entry name" value="DM9_repeat"/>
</dbReference>
<protein>
    <recommendedName>
        <fullName evidence="1">Farnesoic acid O-methyl transferase domain-containing protein</fullName>
    </recommendedName>
</protein>
<keyword evidence="3" id="KW-1185">Reference proteome</keyword>
<dbReference type="SMART" id="SM00696">
    <property type="entry name" value="DM9"/>
    <property type="match status" value="2"/>
</dbReference>
<dbReference type="Pfam" id="PF12248">
    <property type="entry name" value="Methyltransf_FA"/>
    <property type="match status" value="1"/>
</dbReference>
<evidence type="ECO:0000313" key="2">
    <source>
        <dbReference type="EMBL" id="KAF2904887.1"/>
    </source>
</evidence>
<dbReference type="Pfam" id="PF11901">
    <property type="entry name" value="DM9"/>
    <property type="match status" value="1"/>
</dbReference>
<dbReference type="EMBL" id="VTPC01000656">
    <property type="protein sequence ID" value="KAF2904887.1"/>
    <property type="molecule type" value="Genomic_DNA"/>
</dbReference>
<name>A0A8K0GKE5_IGNLU</name>
<sequence length="295" mass="31633">LNTEDKLEYTFFPNNTGYLRFKVRASNDAHVALTTCAAESDPMYEIFIGGWGNEKSVIRKNRTKPDVAEVPTPGILNGGEFRTFWVRWDNNTISAGCENNPQAFISWTDSEYLPISYVGVCTGWGATGSWIISQGGAPLGGYSGPQFGFSGGQTCSSCWVAASGGNVPPRAFQGGEDNGQPLYVARATFEGGLLPGKLLPTHGTAYIPWGGNENAVADYEVLCDFGGRWVACSGGNIPPNALAAGQTEDGEPLYVGRVIHEGTLTIGKVQQSHGCCYIPFGGQELNYQDYEILTS</sequence>
<accession>A0A8K0GKE5</accession>
<dbReference type="PANTHER" id="PTHR31649:SF1">
    <property type="entry name" value="FARNESOIC ACID O-METHYL TRANSFERASE DOMAIN-CONTAINING PROTEIN"/>
    <property type="match status" value="1"/>
</dbReference>
<feature type="domain" description="Farnesoic acid O-methyl transferase" evidence="1">
    <location>
        <begin position="6"/>
        <end position="133"/>
    </location>
</feature>
<evidence type="ECO:0000259" key="1">
    <source>
        <dbReference type="Pfam" id="PF12248"/>
    </source>
</evidence>
<dbReference type="OrthoDB" id="2142040at2759"/>
<dbReference type="Proteomes" id="UP000801492">
    <property type="component" value="Unassembled WGS sequence"/>
</dbReference>
<evidence type="ECO:0000313" key="3">
    <source>
        <dbReference type="Proteomes" id="UP000801492"/>
    </source>
</evidence>
<feature type="non-terminal residue" evidence="2">
    <location>
        <position position="1"/>
    </location>
</feature>
<proteinExistence type="predicted"/>
<organism evidence="2 3">
    <name type="scientific">Ignelater luminosus</name>
    <name type="common">Cucubano</name>
    <name type="synonym">Pyrophorus luminosus</name>
    <dbReference type="NCBI Taxonomy" id="2038154"/>
    <lineage>
        <taxon>Eukaryota</taxon>
        <taxon>Metazoa</taxon>
        <taxon>Ecdysozoa</taxon>
        <taxon>Arthropoda</taxon>
        <taxon>Hexapoda</taxon>
        <taxon>Insecta</taxon>
        <taxon>Pterygota</taxon>
        <taxon>Neoptera</taxon>
        <taxon>Endopterygota</taxon>
        <taxon>Coleoptera</taxon>
        <taxon>Polyphaga</taxon>
        <taxon>Elateriformia</taxon>
        <taxon>Elateroidea</taxon>
        <taxon>Elateridae</taxon>
        <taxon>Agrypninae</taxon>
        <taxon>Pyrophorini</taxon>
        <taxon>Ignelater</taxon>
    </lineage>
</organism>
<dbReference type="PANTHER" id="PTHR31649">
    <property type="entry name" value="AGAP009604-PA"/>
    <property type="match status" value="1"/>
</dbReference>
<comment type="caution">
    <text evidence="2">The sequence shown here is derived from an EMBL/GenBank/DDBJ whole genome shotgun (WGS) entry which is preliminary data.</text>
</comment>
<dbReference type="InterPro" id="IPR022041">
    <property type="entry name" value="Methyltransf_FA"/>
</dbReference>
<reference evidence="2" key="1">
    <citation type="submission" date="2019-08" db="EMBL/GenBank/DDBJ databases">
        <title>The genome of the North American firefly Photinus pyralis.</title>
        <authorList>
            <consortium name="Photinus pyralis genome working group"/>
            <person name="Fallon T.R."/>
            <person name="Sander Lower S.E."/>
            <person name="Weng J.-K."/>
        </authorList>
    </citation>
    <scope>NUCLEOTIDE SEQUENCE</scope>
    <source>
        <strain evidence="2">TRF0915ILg1</strain>
        <tissue evidence="2">Whole body</tissue>
    </source>
</reference>
<dbReference type="AlphaFoldDB" id="A0A8K0GKE5"/>